<accession>A0A1J5IZ54</accession>
<protein>
    <recommendedName>
        <fullName evidence="3">Nucleotidyltransferase</fullName>
    </recommendedName>
</protein>
<dbReference type="InterPro" id="IPR014942">
    <property type="entry name" value="AbiEii"/>
</dbReference>
<comment type="caution">
    <text evidence="1">The sequence shown here is derived from an EMBL/GenBank/DDBJ whole genome shotgun (WGS) entry which is preliminary data.</text>
</comment>
<dbReference type="Proteomes" id="UP000183245">
    <property type="component" value="Unassembled WGS sequence"/>
</dbReference>
<evidence type="ECO:0008006" key="3">
    <source>
        <dbReference type="Google" id="ProtNLM"/>
    </source>
</evidence>
<dbReference type="Pfam" id="PF08843">
    <property type="entry name" value="AbiEii"/>
    <property type="match status" value="1"/>
</dbReference>
<dbReference type="Gene3D" id="3.10.450.620">
    <property type="entry name" value="JHP933, nucleotidyltransferase-like core domain"/>
    <property type="match status" value="1"/>
</dbReference>
<proteinExistence type="predicted"/>
<dbReference type="STRING" id="1817892.AUK40_02925"/>
<organism evidence="1 2">
    <name type="scientific">Candidatus Wirthbacteria bacterium CG2_30_54_11</name>
    <dbReference type="NCBI Taxonomy" id="1817892"/>
    <lineage>
        <taxon>Bacteria</taxon>
        <taxon>Candidatus Wirthbacteria</taxon>
    </lineage>
</organism>
<gene>
    <name evidence="1" type="ORF">AUK40_02925</name>
</gene>
<sequence length="233" mass="26637">MTIPALNPARHKTLLLQILKDIYSDASIASVLGFKGGTAAFLFYGLDRFSVDIDLDLLDGSKEDAVFKRVEQIARQYGTVREVSRKRYTLLIILSYETGATQVKIEINRRTFGSHYHILTYLGISMQVMVQEDMFAHKLMAMHERIGKTSRDIYDVWFFLRHTWDINREIVEQRAGMPFTDLVQRCVGQLETMADRSILSGLGELLTPGQKTWTKTRLKGDTIFLLRALAGEK</sequence>
<name>A0A1J5IZ54_9BACT</name>
<reference evidence="1" key="1">
    <citation type="journal article" date="2016" name="Environ. Microbiol.">
        <title>Genomic resolution of a cold subsurface aquifer community provides metabolic insights for novel microbes adapted to high CO concentrations.</title>
        <authorList>
            <person name="Probst A.J."/>
            <person name="Castelle C.J."/>
            <person name="Singh A."/>
            <person name="Brown C.T."/>
            <person name="Anantharaman K."/>
            <person name="Sharon I."/>
            <person name="Hug L.A."/>
            <person name="Burstein D."/>
            <person name="Emerson J.B."/>
            <person name="Thomas B.C."/>
            <person name="Banfield J.F."/>
        </authorList>
    </citation>
    <scope>NUCLEOTIDE SEQUENCE [LARGE SCALE GENOMIC DNA]</scope>
    <source>
        <strain evidence="1">CG2_30_54_11</strain>
    </source>
</reference>
<dbReference type="AlphaFoldDB" id="A0A1J5IZ54"/>
<evidence type="ECO:0000313" key="1">
    <source>
        <dbReference type="EMBL" id="OIP97566.1"/>
    </source>
</evidence>
<dbReference type="EMBL" id="MNZT01000052">
    <property type="protein sequence ID" value="OIP97566.1"/>
    <property type="molecule type" value="Genomic_DNA"/>
</dbReference>
<evidence type="ECO:0000313" key="2">
    <source>
        <dbReference type="Proteomes" id="UP000183245"/>
    </source>
</evidence>